<name>A0A7W7D9S3_9ACTN</name>
<proteinExistence type="predicted"/>
<dbReference type="EMBL" id="JACHND010000001">
    <property type="protein sequence ID" value="MBB4702900.1"/>
    <property type="molecule type" value="Genomic_DNA"/>
</dbReference>
<dbReference type="Gene3D" id="3.40.30.10">
    <property type="entry name" value="Glutaredoxin"/>
    <property type="match status" value="1"/>
</dbReference>
<accession>A0A7W7D9S3</accession>
<dbReference type="InterPro" id="IPR036249">
    <property type="entry name" value="Thioredoxin-like_sf"/>
</dbReference>
<sequence>MNFYFFSPTCGPCKQISPKVDAAIKAGAHIQKVDASTDHGRYLARLFGVSATPAYVKHDFSVLVGNEVAKEFE</sequence>
<dbReference type="Pfam" id="PF00085">
    <property type="entry name" value="Thioredoxin"/>
    <property type="match status" value="1"/>
</dbReference>
<comment type="caution">
    <text evidence="2">The sequence shown here is derived from an EMBL/GenBank/DDBJ whole genome shotgun (WGS) entry which is preliminary data.</text>
</comment>
<dbReference type="RefSeq" id="WP_184882978.1">
    <property type="nucleotide sequence ID" value="NZ_BOOV01000005.1"/>
</dbReference>
<dbReference type="InterPro" id="IPR013766">
    <property type="entry name" value="Thioredoxin_domain"/>
</dbReference>
<gene>
    <name evidence="2" type="ORF">BJ982_004444</name>
</gene>
<organism evidence="2 3">
    <name type="scientific">Sphaerisporangium siamense</name>
    <dbReference type="NCBI Taxonomy" id="795645"/>
    <lineage>
        <taxon>Bacteria</taxon>
        <taxon>Bacillati</taxon>
        <taxon>Actinomycetota</taxon>
        <taxon>Actinomycetes</taxon>
        <taxon>Streptosporangiales</taxon>
        <taxon>Streptosporangiaceae</taxon>
        <taxon>Sphaerisporangium</taxon>
    </lineage>
</organism>
<dbReference type="CDD" id="cd02947">
    <property type="entry name" value="TRX_family"/>
    <property type="match status" value="1"/>
</dbReference>
<evidence type="ECO:0000313" key="3">
    <source>
        <dbReference type="Proteomes" id="UP000542210"/>
    </source>
</evidence>
<evidence type="ECO:0000313" key="2">
    <source>
        <dbReference type="EMBL" id="MBB4702900.1"/>
    </source>
</evidence>
<dbReference type="AlphaFoldDB" id="A0A7W7D9S3"/>
<evidence type="ECO:0000259" key="1">
    <source>
        <dbReference type="Pfam" id="PF00085"/>
    </source>
</evidence>
<dbReference type="SUPFAM" id="SSF52833">
    <property type="entry name" value="Thioredoxin-like"/>
    <property type="match status" value="1"/>
</dbReference>
<keyword evidence="3" id="KW-1185">Reference proteome</keyword>
<protein>
    <submittedName>
        <fullName evidence="2">Thioredoxin-like negative regulator of GroEL</fullName>
    </submittedName>
</protein>
<reference evidence="2 3" key="1">
    <citation type="submission" date="2020-08" db="EMBL/GenBank/DDBJ databases">
        <title>Sequencing the genomes of 1000 actinobacteria strains.</title>
        <authorList>
            <person name="Klenk H.-P."/>
        </authorList>
    </citation>
    <scope>NUCLEOTIDE SEQUENCE [LARGE SCALE GENOMIC DNA]</scope>
    <source>
        <strain evidence="2 3">DSM 45784</strain>
    </source>
</reference>
<feature type="domain" description="Thioredoxin" evidence="1">
    <location>
        <begin position="4"/>
        <end position="54"/>
    </location>
</feature>
<dbReference type="Proteomes" id="UP000542210">
    <property type="component" value="Unassembled WGS sequence"/>
</dbReference>